<organism evidence="1 2">
    <name type="scientific">Pichia kudriavzevii</name>
    <name type="common">Yeast</name>
    <name type="synonym">Issatchenkia orientalis</name>
    <dbReference type="NCBI Taxonomy" id="4909"/>
    <lineage>
        <taxon>Eukaryota</taxon>
        <taxon>Fungi</taxon>
        <taxon>Dikarya</taxon>
        <taxon>Ascomycota</taxon>
        <taxon>Saccharomycotina</taxon>
        <taxon>Pichiomycetes</taxon>
        <taxon>Pichiales</taxon>
        <taxon>Pichiaceae</taxon>
        <taxon>Pichia</taxon>
    </lineage>
</organism>
<dbReference type="EMBL" id="JQFK01002112">
    <property type="protein sequence ID" value="KGK32561.1"/>
    <property type="molecule type" value="Genomic_DNA"/>
</dbReference>
<accession>A0A099NKU0</accession>
<evidence type="ECO:0000313" key="1">
    <source>
        <dbReference type="EMBL" id="KGK32561.1"/>
    </source>
</evidence>
<protein>
    <submittedName>
        <fullName evidence="1">Uncharacterized protein</fullName>
    </submittedName>
</protein>
<sequence>PISADSEFVEIFGLAVRIFGSCEVSTSPSVDTPHIGLAFSKAFGW</sequence>
<name>A0A099NKU0_PICKU</name>
<dbReference type="HOGENOM" id="CLU_3210219_0_0_1"/>
<feature type="non-terminal residue" evidence="1">
    <location>
        <position position="1"/>
    </location>
</feature>
<evidence type="ECO:0000313" key="2">
    <source>
        <dbReference type="Proteomes" id="UP000029867"/>
    </source>
</evidence>
<dbReference type="Proteomes" id="UP000029867">
    <property type="component" value="Unassembled WGS sequence"/>
</dbReference>
<dbReference type="AlphaFoldDB" id="A0A099NKU0"/>
<gene>
    <name evidence="1" type="ORF">JL09_g6832</name>
</gene>
<proteinExistence type="predicted"/>
<reference evidence="2" key="1">
    <citation type="journal article" date="2014" name="Microb. Cell Fact.">
        <title>Exploiting Issatchenkia orientalis SD108 for succinic acid production.</title>
        <authorList>
            <person name="Xiao H."/>
            <person name="Shao Z."/>
            <person name="Jiang Y."/>
            <person name="Dole S."/>
            <person name="Zhao H."/>
        </authorList>
    </citation>
    <scope>NUCLEOTIDE SEQUENCE [LARGE SCALE GENOMIC DNA]</scope>
    <source>
        <strain evidence="2">SD108</strain>
    </source>
</reference>
<comment type="caution">
    <text evidence="1">The sequence shown here is derived from an EMBL/GenBank/DDBJ whole genome shotgun (WGS) entry which is preliminary data.</text>
</comment>